<evidence type="ECO:0000313" key="8">
    <source>
        <dbReference type="EMBL" id="VEL23997.1"/>
    </source>
</evidence>
<proteinExistence type="predicted"/>
<keyword evidence="2 6" id="KW-0732">Signal</keyword>
<dbReference type="GO" id="GO:0005102">
    <property type="term" value="F:signaling receptor binding"/>
    <property type="evidence" value="ECO:0007669"/>
    <property type="project" value="TreeGrafter"/>
</dbReference>
<dbReference type="GO" id="GO:0009986">
    <property type="term" value="C:cell surface"/>
    <property type="evidence" value="ECO:0007669"/>
    <property type="project" value="TreeGrafter"/>
</dbReference>
<evidence type="ECO:0000256" key="1">
    <source>
        <dbReference type="ARBA" id="ARBA00022536"/>
    </source>
</evidence>
<keyword evidence="3" id="KW-0175">Coiled coil</keyword>
<dbReference type="InterPro" id="IPR001881">
    <property type="entry name" value="EGF-like_Ca-bd_dom"/>
</dbReference>
<keyword evidence="1 5" id="KW-0245">EGF-like domain</keyword>
<accession>A0A3S5AMR1</accession>
<dbReference type="InterPro" id="IPR018097">
    <property type="entry name" value="EGF_Ca-bd_CS"/>
</dbReference>
<feature type="domain" description="EGF-like" evidence="7">
    <location>
        <begin position="254"/>
        <end position="284"/>
    </location>
</feature>
<evidence type="ECO:0000313" key="9">
    <source>
        <dbReference type="Proteomes" id="UP000784294"/>
    </source>
</evidence>
<evidence type="ECO:0000256" key="4">
    <source>
        <dbReference type="ARBA" id="ARBA00023157"/>
    </source>
</evidence>
<feature type="signal peptide" evidence="6">
    <location>
        <begin position="1"/>
        <end position="19"/>
    </location>
</feature>
<feature type="disulfide bond" evidence="5">
    <location>
        <begin position="257"/>
        <end position="267"/>
    </location>
</feature>
<dbReference type="GO" id="GO:0005509">
    <property type="term" value="F:calcium ion binding"/>
    <property type="evidence" value="ECO:0007669"/>
    <property type="project" value="InterPro"/>
</dbReference>
<dbReference type="SUPFAM" id="SSF57196">
    <property type="entry name" value="EGF/Laminin"/>
    <property type="match status" value="2"/>
</dbReference>
<dbReference type="SMART" id="SM00179">
    <property type="entry name" value="EGF_CA"/>
    <property type="match status" value="2"/>
</dbReference>
<keyword evidence="9" id="KW-1185">Reference proteome</keyword>
<feature type="non-terminal residue" evidence="8">
    <location>
        <position position="495"/>
    </location>
</feature>
<comment type="caution">
    <text evidence="5">Lacks conserved residue(s) required for the propagation of feature annotation.</text>
</comment>
<dbReference type="InterPro" id="IPR049883">
    <property type="entry name" value="NOTCH1_EGF-like"/>
</dbReference>
<dbReference type="PROSITE" id="PS01187">
    <property type="entry name" value="EGF_CA"/>
    <property type="match status" value="1"/>
</dbReference>
<evidence type="ECO:0000256" key="6">
    <source>
        <dbReference type="SAM" id="SignalP"/>
    </source>
</evidence>
<sequence>MILIVYITFILFGLHFCGSKYSPAPNIWSGYTRSFSKTPIYLYERRSFQKPYSIYNRRPTGSLSWQHEAPVLSSHTEIYDLIHNRKADPLFNTDESISPSQERLPDPDMQRRMWMHSNYAQLPTPDSNHMTTSMSRPSRAFRMPNLDNFAIHQVPGFEYSDRNGRPAQDDALEYRPANVKPPRSSLVWNEEGKFWGYAKTDHGLMLRPQDYPSQTSNYPTYSNYDDGSCIPPFCIPVMCNDSEKKETCKGSCCKQLCDPPCLNGGACRNQTCSCPPGFLGPQCQAFTTTLCRQIHALDCFFGCAANEPSNKFLCICRPWKVEDISNCTSVGIESFACPEGCNDRGRCDIKTRKCHCNEPYSGLACESQDYCKASNLMPCEYKCLNTPEGRHCICPRGASLNTDGYSCSMGQSKCPHGTTGERCELDIDECLTGTHDCEQICKNVFGGYECSCNPGFTVNPVNARSCIRHGCDPQCIAEQGICTAQNICKCLNGFK</sequence>
<dbReference type="PROSITE" id="PS00022">
    <property type="entry name" value="EGF_1"/>
    <property type="match status" value="2"/>
</dbReference>
<dbReference type="InterPro" id="IPR000742">
    <property type="entry name" value="EGF"/>
</dbReference>
<dbReference type="Pfam" id="PF07645">
    <property type="entry name" value="EGF_CA"/>
    <property type="match status" value="1"/>
</dbReference>
<feature type="disulfide bond" evidence="5">
    <location>
        <begin position="274"/>
        <end position="283"/>
    </location>
</feature>
<feature type="chain" id="PRO_5018569423" description="EGF-like domain-containing protein" evidence="6">
    <location>
        <begin position="20"/>
        <end position="495"/>
    </location>
</feature>
<reference evidence="8" key="1">
    <citation type="submission" date="2018-11" db="EMBL/GenBank/DDBJ databases">
        <authorList>
            <consortium name="Pathogen Informatics"/>
        </authorList>
    </citation>
    <scope>NUCLEOTIDE SEQUENCE</scope>
</reference>
<name>A0A3S5AMR1_9PLAT</name>
<dbReference type="InterPro" id="IPR050969">
    <property type="entry name" value="Dev_Signal_Modulators"/>
</dbReference>
<dbReference type="EMBL" id="CAAALY010065170">
    <property type="protein sequence ID" value="VEL23997.1"/>
    <property type="molecule type" value="Genomic_DNA"/>
</dbReference>
<evidence type="ECO:0000256" key="2">
    <source>
        <dbReference type="ARBA" id="ARBA00022729"/>
    </source>
</evidence>
<dbReference type="PROSITE" id="PS50026">
    <property type="entry name" value="EGF_3"/>
    <property type="match status" value="1"/>
</dbReference>
<keyword evidence="4 5" id="KW-1015">Disulfide bond</keyword>
<dbReference type="PANTHER" id="PTHR14949:SF56">
    <property type="entry name" value="EGF-LIKE-DOMAIN, MULTIPLE 7"/>
    <property type="match status" value="1"/>
</dbReference>
<protein>
    <recommendedName>
        <fullName evidence="7">EGF-like domain-containing protein</fullName>
    </recommendedName>
</protein>
<organism evidence="8 9">
    <name type="scientific">Protopolystoma xenopodis</name>
    <dbReference type="NCBI Taxonomy" id="117903"/>
    <lineage>
        <taxon>Eukaryota</taxon>
        <taxon>Metazoa</taxon>
        <taxon>Spiralia</taxon>
        <taxon>Lophotrochozoa</taxon>
        <taxon>Platyhelminthes</taxon>
        <taxon>Monogenea</taxon>
        <taxon>Polyopisthocotylea</taxon>
        <taxon>Polystomatidea</taxon>
        <taxon>Polystomatidae</taxon>
        <taxon>Protopolystoma</taxon>
    </lineage>
</organism>
<evidence type="ECO:0000256" key="5">
    <source>
        <dbReference type="PROSITE-ProRule" id="PRU00076"/>
    </source>
</evidence>
<dbReference type="PROSITE" id="PS01186">
    <property type="entry name" value="EGF_2"/>
    <property type="match status" value="2"/>
</dbReference>
<evidence type="ECO:0000259" key="7">
    <source>
        <dbReference type="PROSITE" id="PS50026"/>
    </source>
</evidence>
<dbReference type="Proteomes" id="UP000784294">
    <property type="component" value="Unassembled WGS sequence"/>
</dbReference>
<dbReference type="Gene3D" id="2.10.25.10">
    <property type="entry name" value="Laminin"/>
    <property type="match status" value="3"/>
</dbReference>
<dbReference type="CDD" id="cd00054">
    <property type="entry name" value="EGF_CA"/>
    <property type="match status" value="1"/>
</dbReference>
<dbReference type="PANTHER" id="PTHR14949">
    <property type="entry name" value="EGF-LIKE-DOMAIN, MULTIPLE 7, 8"/>
    <property type="match status" value="1"/>
</dbReference>
<evidence type="ECO:0000256" key="3">
    <source>
        <dbReference type="ARBA" id="ARBA00023054"/>
    </source>
</evidence>
<gene>
    <name evidence="8" type="ORF">PXEA_LOCUS17437</name>
</gene>
<dbReference type="GO" id="GO:0005576">
    <property type="term" value="C:extracellular region"/>
    <property type="evidence" value="ECO:0007669"/>
    <property type="project" value="TreeGrafter"/>
</dbReference>
<dbReference type="AlphaFoldDB" id="A0A3S5AMR1"/>
<dbReference type="SMART" id="SM00181">
    <property type="entry name" value="EGF"/>
    <property type="match status" value="5"/>
</dbReference>
<dbReference type="OrthoDB" id="283575at2759"/>
<comment type="caution">
    <text evidence="8">The sequence shown here is derived from an EMBL/GenBank/DDBJ whole genome shotgun (WGS) entry which is preliminary data.</text>
</comment>